<dbReference type="AlphaFoldDB" id="A0AAD5W5T3"/>
<accession>A0AAD5W5T3</accession>
<evidence type="ECO:0000313" key="2">
    <source>
        <dbReference type="EMBL" id="KAJ3576716.1"/>
    </source>
</evidence>
<feature type="transmembrane region" description="Helical" evidence="1">
    <location>
        <begin position="447"/>
        <end position="467"/>
    </location>
</feature>
<dbReference type="Proteomes" id="UP001213000">
    <property type="component" value="Unassembled WGS sequence"/>
</dbReference>
<name>A0AAD5W5T3_9AGAR</name>
<protein>
    <submittedName>
        <fullName evidence="2">Uncharacterized protein</fullName>
    </submittedName>
</protein>
<feature type="transmembrane region" description="Helical" evidence="1">
    <location>
        <begin position="109"/>
        <end position="132"/>
    </location>
</feature>
<keyword evidence="1" id="KW-0472">Membrane</keyword>
<feature type="transmembrane region" description="Helical" evidence="1">
    <location>
        <begin position="253"/>
        <end position="277"/>
    </location>
</feature>
<feature type="transmembrane region" description="Helical" evidence="1">
    <location>
        <begin position="43"/>
        <end position="64"/>
    </location>
</feature>
<sequence length="532" mass="59939">MPSAFEFPEYRFGVVFISSTSYGFFIILFALSALVLHRQNQQLIVGLLTVVWGISAIMCFHPAVVNAPDIINYNLIMLLQRVVGNLANTIADTIMVYRLSIIWDQQKMILYISGILLLPCVLGCILWNVIYFSMFGQVNQIPNMILIGISISANVTFTTLIVWKIWERNRLVRALGGEKAILRLLAILIESSALNTYAPPHLNLLSSLIRAYQWLNAHFSNHTFRRHYPFTVLSLWATARSRDLFHAHKSSNVGVLFVANTFYGAFVILFILSTLVLHHQSEQNKRNSTGTFGTRVYLTLGYILCTLITAAWVLSWIMFSHTELVTTPGNRTAINLRSVLLWTQGLAGNIAIFAADVILIYRLYIVWNRSRVMLWLGGIAVMTDVALTIPYITVFAKDRDYWEPGVAAWTALTLGVNVFATALISYKIWMNSRLTRELGDGKIVVRIIAILVESAALQTAWMTIYLILHLANYNASLYLLYSLPEVAGIATALVNVRVGLGWAAGEEGRSVQNFRRSSIDIPEFRNQESFDE</sequence>
<feature type="transmembrane region" description="Helical" evidence="1">
    <location>
        <begin position="12"/>
        <end position="36"/>
    </location>
</feature>
<feature type="transmembrane region" description="Helical" evidence="1">
    <location>
        <begin position="406"/>
        <end position="426"/>
    </location>
</feature>
<feature type="transmembrane region" description="Helical" evidence="1">
    <location>
        <begin position="297"/>
        <end position="319"/>
    </location>
</feature>
<feature type="transmembrane region" description="Helical" evidence="1">
    <location>
        <begin position="180"/>
        <end position="198"/>
    </location>
</feature>
<keyword evidence="3" id="KW-1185">Reference proteome</keyword>
<keyword evidence="1" id="KW-0812">Transmembrane</keyword>
<feature type="transmembrane region" description="Helical" evidence="1">
    <location>
        <begin position="339"/>
        <end position="361"/>
    </location>
</feature>
<feature type="transmembrane region" description="Helical" evidence="1">
    <location>
        <begin position="373"/>
        <end position="394"/>
    </location>
</feature>
<reference evidence="2" key="1">
    <citation type="submission" date="2022-07" db="EMBL/GenBank/DDBJ databases">
        <title>Genome Sequence of Leucocoprinus birnbaumii.</title>
        <authorList>
            <person name="Buettner E."/>
        </authorList>
    </citation>
    <scope>NUCLEOTIDE SEQUENCE</scope>
    <source>
        <strain evidence="2">VT141</strain>
    </source>
</reference>
<feature type="transmembrane region" description="Helical" evidence="1">
    <location>
        <begin position="70"/>
        <end position="97"/>
    </location>
</feature>
<comment type="caution">
    <text evidence="2">The sequence shown here is derived from an EMBL/GenBank/DDBJ whole genome shotgun (WGS) entry which is preliminary data.</text>
</comment>
<proteinExistence type="predicted"/>
<keyword evidence="1" id="KW-1133">Transmembrane helix</keyword>
<feature type="transmembrane region" description="Helical" evidence="1">
    <location>
        <begin position="144"/>
        <end position="166"/>
    </location>
</feature>
<dbReference type="EMBL" id="JANIEX010000006">
    <property type="protein sequence ID" value="KAJ3576716.1"/>
    <property type="molecule type" value="Genomic_DNA"/>
</dbReference>
<feature type="transmembrane region" description="Helical" evidence="1">
    <location>
        <begin position="487"/>
        <end position="505"/>
    </location>
</feature>
<organism evidence="2 3">
    <name type="scientific">Leucocoprinus birnbaumii</name>
    <dbReference type="NCBI Taxonomy" id="56174"/>
    <lineage>
        <taxon>Eukaryota</taxon>
        <taxon>Fungi</taxon>
        <taxon>Dikarya</taxon>
        <taxon>Basidiomycota</taxon>
        <taxon>Agaricomycotina</taxon>
        <taxon>Agaricomycetes</taxon>
        <taxon>Agaricomycetidae</taxon>
        <taxon>Agaricales</taxon>
        <taxon>Agaricineae</taxon>
        <taxon>Agaricaceae</taxon>
        <taxon>Leucocoprinus</taxon>
    </lineage>
</organism>
<evidence type="ECO:0000313" key="3">
    <source>
        <dbReference type="Proteomes" id="UP001213000"/>
    </source>
</evidence>
<evidence type="ECO:0000256" key="1">
    <source>
        <dbReference type="SAM" id="Phobius"/>
    </source>
</evidence>
<gene>
    <name evidence="2" type="ORF">NP233_g261</name>
</gene>